<sequence>MDANTQALLSIIQRYNQAQADQQQVAQYQRQTQQALIQHTQMMTANGTIPTTLSAILQQFPNNIPSNPAVLNTPPQGMHNFTPIPNVTVPNPPVYASMPSHPALNMDMPLYYQQYLNQSISQSLMCMCACASTCPVHDGNHQVLIPQQSTSNSLLGNHPLRHMVPPQPQPQRTSPSPATQHRLLSQAIVNRTRQYVEESQIRMQHQQRQVHLASAIAAVASGSSSSQPPPPSSQQQHHQSLPSSQPTNHHHRDSSIRQKRPATFGTDGRPSSKVRRVISMDGNTPSSSQVPTERFETSEIISQSTNNNNPSRSQSVFRVCSNCQQRFTTTSPPASFCPCHNSDACPFTGSVCQLCIYGMIPTQERPSQISSVVNQQYINNRNTHSQRHREAANLFYQQNLYESPAPPPAPGGVLVVNNRAPFMDILFFTPGESTVTGISGLPHLPTITPSGTYNQQTIAQQQIQTLHQVLSQNPHISEPPPIGATVDEIKKKTTIMNYTKDLNVPEEETERCTVCLSDFETGDEVRTLNCSHIFHTECIDRWLIYNKKCPVCRVEMDKPTGYGALCDLFRQSYEQASQQVQQQAAAAVANATAAAAATATS</sequence>
<name>A0AC34FQ75_9BILA</name>
<evidence type="ECO:0000313" key="1">
    <source>
        <dbReference type="Proteomes" id="UP000887579"/>
    </source>
</evidence>
<reference evidence="2" key="1">
    <citation type="submission" date="2022-11" db="UniProtKB">
        <authorList>
            <consortium name="WormBaseParasite"/>
        </authorList>
    </citation>
    <scope>IDENTIFICATION</scope>
</reference>
<dbReference type="WBParaSite" id="ES5_v2.g19452.t1">
    <property type="protein sequence ID" value="ES5_v2.g19452.t1"/>
    <property type="gene ID" value="ES5_v2.g19452"/>
</dbReference>
<dbReference type="Proteomes" id="UP000887579">
    <property type="component" value="Unplaced"/>
</dbReference>
<organism evidence="1 2">
    <name type="scientific">Panagrolaimus sp. ES5</name>
    <dbReference type="NCBI Taxonomy" id="591445"/>
    <lineage>
        <taxon>Eukaryota</taxon>
        <taxon>Metazoa</taxon>
        <taxon>Ecdysozoa</taxon>
        <taxon>Nematoda</taxon>
        <taxon>Chromadorea</taxon>
        <taxon>Rhabditida</taxon>
        <taxon>Tylenchina</taxon>
        <taxon>Panagrolaimomorpha</taxon>
        <taxon>Panagrolaimoidea</taxon>
        <taxon>Panagrolaimidae</taxon>
        <taxon>Panagrolaimus</taxon>
    </lineage>
</organism>
<proteinExistence type="predicted"/>
<accession>A0AC34FQ75</accession>
<evidence type="ECO:0000313" key="2">
    <source>
        <dbReference type="WBParaSite" id="ES5_v2.g19452.t1"/>
    </source>
</evidence>
<protein>
    <submittedName>
        <fullName evidence="2">RING-type domain-containing protein</fullName>
    </submittedName>
</protein>